<reference evidence="1 2" key="1">
    <citation type="submission" date="2019-02" db="EMBL/GenBank/DDBJ databases">
        <title>Hyunsoonleella sp., isolated from marine sediment.</title>
        <authorList>
            <person name="Liu B.-T."/>
        </authorList>
    </citation>
    <scope>NUCLEOTIDE SEQUENCE [LARGE SCALE GENOMIC DNA]</scope>
    <source>
        <strain evidence="1 2">T58</strain>
    </source>
</reference>
<proteinExistence type="predicted"/>
<accession>A0A4Q9FCQ9</accession>
<dbReference type="RefSeq" id="WP_130964923.1">
    <property type="nucleotide sequence ID" value="NZ_SIRT01000011.1"/>
</dbReference>
<dbReference type="OrthoDB" id="66316at2"/>
<name>A0A4Q9FCQ9_9FLAO</name>
<organism evidence="1 2">
    <name type="scientific">Hyunsoonleella flava</name>
    <dbReference type="NCBI Taxonomy" id="2527939"/>
    <lineage>
        <taxon>Bacteria</taxon>
        <taxon>Pseudomonadati</taxon>
        <taxon>Bacteroidota</taxon>
        <taxon>Flavobacteriia</taxon>
        <taxon>Flavobacteriales</taxon>
        <taxon>Flavobacteriaceae</taxon>
    </lineage>
</organism>
<sequence>MKTQELLSLLEQHKHKSLLFEYSPEAFVGTNYHITEVKHITVDSIDCGAQTDSWKETIIQLWESPIEKGKAQYMSGLKALGILNKVGKMKPYTMDAEVKFEYSNATFHTAQLFVNDFEIQGNNLIFKLAVEKTDCKAKTLCGVPDSVVAVAEKAVENLESCCSPSSGCC</sequence>
<dbReference type="EMBL" id="SIRT01000011">
    <property type="protein sequence ID" value="TBN01870.1"/>
    <property type="molecule type" value="Genomic_DNA"/>
</dbReference>
<evidence type="ECO:0000313" key="1">
    <source>
        <dbReference type="EMBL" id="TBN01870.1"/>
    </source>
</evidence>
<evidence type="ECO:0000313" key="2">
    <source>
        <dbReference type="Proteomes" id="UP000291142"/>
    </source>
</evidence>
<comment type="caution">
    <text evidence="1">The sequence shown here is derived from an EMBL/GenBank/DDBJ whole genome shotgun (WGS) entry which is preliminary data.</text>
</comment>
<dbReference type="InterPro" id="IPR045534">
    <property type="entry name" value="DUF6428"/>
</dbReference>
<dbReference type="AlphaFoldDB" id="A0A4Q9FCQ9"/>
<dbReference type="Pfam" id="PF20001">
    <property type="entry name" value="DUF6428"/>
    <property type="match status" value="1"/>
</dbReference>
<protein>
    <submittedName>
        <fullName evidence="1">Uncharacterized protein</fullName>
    </submittedName>
</protein>
<gene>
    <name evidence="1" type="ORF">EYD45_12635</name>
</gene>
<keyword evidence="2" id="KW-1185">Reference proteome</keyword>
<dbReference type="Proteomes" id="UP000291142">
    <property type="component" value="Unassembled WGS sequence"/>
</dbReference>